<comment type="caution">
    <text evidence="2">The sequence shown here is derived from an EMBL/GenBank/DDBJ whole genome shotgun (WGS) entry which is preliminary data.</text>
</comment>
<organism evidence="2 3">
    <name type="scientific">Hirschia litorea</name>
    <dbReference type="NCBI Taxonomy" id="1199156"/>
    <lineage>
        <taxon>Bacteria</taxon>
        <taxon>Pseudomonadati</taxon>
        <taxon>Pseudomonadota</taxon>
        <taxon>Alphaproteobacteria</taxon>
        <taxon>Hyphomonadales</taxon>
        <taxon>Hyphomonadaceae</taxon>
        <taxon>Hirschia</taxon>
    </lineage>
</organism>
<feature type="compositionally biased region" description="Polar residues" evidence="1">
    <location>
        <begin position="40"/>
        <end position="63"/>
    </location>
</feature>
<dbReference type="EMBL" id="JBHTBR010000004">
    <property type="protein sequence ID" value="MFC7291605.1"/>
    <property type="molecule type" value="Genomic_DNA"/>
</dbReference>
<evidence type="ECO:0000313" key="2">
    <source>
        <dbReference type="EMBL" id="MFC7291605.1"/>
    </source>
</evidence>
<gene>
    <name evidence="2" type="ORF">ACFQS8_08260</name>
</gene>
<feature type="compositionally biased region" description="Polar residues" evidence="1">
    <location>
        <begin position="1"/>
        <end position="14"/>
    </location>
</feature>
<feature type="region of interest" description="Disordered" evidence="1">
    <location>
        <begin position="1"/>
        <end position="63"/>
    </location>
</feature>
<evidence type="ECO:0000313" key="3">
    <source>
        <dbReference type="Proteomes" id="UP001596492"/>
    </source>
</evidence>
<proteinExistence type="predicted"/>
<feature type="compositionally biased region" description="Basic and acidic residues" evidence="1">
    <location>
        <begin position="15"/>
        <end position="36"/>
    </location>
</feature>
<reference evidence="3" key="1">
    <citation type="journal article" date="2019" name="Int. J. Syst. Evol. Microbiol.">
        <title>The Global Catalogue of Microorganisms (GCM) 10K type strain sequencing project: providing services to taxonomists for standard genome sequencing and annotation.</title>
        <authorList>
            <consortium name="The Broad Institute Genomics Platform"/>
            <consortium name="The Broad Institute Genome Sequencing Center for Infectious Disease"/>
            <person name="Wu L."/>
            <person name="Ma J."/>
        </authorList>
    </citation>
    <scope>NUCLEOTIDE SEQUENCE [LARGE SCALE GENOMIC DNA]</scope>
    <source>
        <strain evidence="3">CCUG 51308</strain>
    </source>
</reference>
<accession>A0ABW2IL94</accession>
<dbReference type="Proteomes" id="UP001596492">
    <property type="component" value="Unassembled WGS sequence"/>
</dbReference>
<protein>
    <submittedName>
        <fullName evidence="2">Uncharacterized protein</fullName>
    </submittedName>
</protein>
<name>A0ABW2IL94_9PROT</name>
<evidence type="ECO:0000256" key="1">
    <source>
        <dbReference type="SAM" id="MobiDB-lite"/>
    </source>
</evidence>
<dbReference type="RefSeq" id="WP_382166841.1">
    <property type="nucleotide sequence ID" value="NZ_JBHTBR010000004.1"/>
</dbReference>
<keyword evidence="3" id="KW-1185">Reference proteome</keyword>
<sequence>MRISSLSPVNSTTRRYTEHTQDRRVRAQERRQYDRRKQARTNSQQRAQHTSGHADATNTSTPTTLPSAIFVAHIIGQQENQLNKNFKSNDIAAEKAYDKIVNPYLRPLHSHSA</sequence>